<dbReference type="GO" id="GO:0020037">
    <property type="term" value="F:heme binding"/>
    <property type="evidence" value="ECO:0007669"/>
    <property type="project" value="InterPro"/>
</dbReference>
<dbReference type="InterPro" id="IPR002401">
    <property type="entry name" value="Cyt_P450_E_grp-I"/>
</dbReference>
<keyword evidence="3" id="KW-0349">Heme</keyword>
<dbReference type="GO" id="GO:0004497">
    <property type="term" value="F:monooxygenase activity"/>
    <property type="evidence" value="ECO:0007669"/>
    <property type="project" value="UniProtKB-KW"/>
</dbReference>
<comment type="similarity">
    <text evidence="1">Belongs to the cytochrome P450 family.</text>
</comment>
<gene>
    <name evidence="4" type="ORF">Tdes44962_MAKER05021</name>
</gene>
<dbReference type="PRINTS" id="PR00463">
    <property type="entry name" value="EP450I"/>
</dbReference>
<dbReference type="InterPro" id="IPR036396">
    <property type="entry name" value="Cyt_P450_sf"/>
</dbReference>
<protein>
    <submittedName>
        <fullName evidence="4">Cytochrome-P450 monooxygenase-like protein</fullName>
    </submittedName>
</protein>
<dbReference type="PRINTS" id="PR00385">
    <property type="entry name" value="P450"/>
</dbReference>
<dbReference type="GO" id="GO:0005506">
    <property type="term" value="F:iron ion binding"/>
    <property type="evidence" value="ECO:0007669"/>
    <property type="project" value="InterPro"/>
</dbReference>
<dbReference type="InterPro" id="IPR050121">
    <property type="entry name" value="Cytochrome_P450_monoxygenase"/>
</dbReference>
<dbReference type="EMBL" id="RIBY02002278">
    <property type="protein sequence ID" value="KAH9820932.1"/>
    <property type="molecule type" value="Genomic_DNA"/>
</dbReference>
<dbReference type="Gene3D" id="1.10.630.10">
    <property type="entry name" value="Cytochrome P450"/>
    <property type="match status" value="1"/>
</dbReference>
<comment type="caution">
    <text evidence="4">The sequence shown here is derived from an EMBL/GenBank/DDBJ whole genome shotgun (WGS) entry which is preliminary data.</text>
</comment>
<evidence type="ECO:0000256" key="3">
    <source>
        <dbReference type="PIRSR" id="PIRSR602401-1"/>
    </source>
</evidence>
<dbReference type="Proteomes" id="UP001138500">
    <property type="component" value="Unassembled WGS sequence"/>
</dbReference>
<evidence type="ECO:0000313" key="5">
    <source>
        <dbReference type="Proteomes" id="UP001138500"/>
    </source>
</evidence>
<organism evidence="4 5">
    <name type="scientific">Teratosphaeria destructans</name>
    <dbReference type="NCBI Taxonomy" id="418781"/>
    <lineage>
        <taxon>Eukaryota</taxon>
        <taxon>Fungi</taxon>
        <taxon>Dikarya</taxon>
        <taxon>Ascomycota</taxon>
        <taxon>Pezizomycotina</taxon>
        <taxon>Dothideomycetes</taxon>
        <taxon>Dothideomycetidae</taxon>
        <taxon>Mycosphaerellales</taxon>
        <taxon>Teratosphaeriaceae</taxon>
        <taxon>Teratosphaeria</taxon>
    </lineage>
</organism>
<dbReference type="PANTHER" id="PTHR24305">
    <property type="entry name" value="CYTOCHROME P450"/>
    <property type="match status" value="1"/>
</dbReference>
<comment type="cofactor">
    <cofactor evidence="3">
        <name>heme</name>
        <dbReference type="ChEBI" id="CHEBI:30413"/>
    </cofactor>
</comment>
<evidence type="ECO:0000256" key="1">
    <source>
        <dbReference type="ARBA" id="ARBA00010617"/>
    </source>
</evidence>
<accession>A0A9W7SKZ4</accession>
<sequence length="497" mass="54936">MAVLQALAPLSLSSVILRTCALLVVGLALKTVYVGYTNPLRRVPGPWYSLFTNLVLKRAVASGRRIFYIDDLHVQYGSVVRISPSEISVSDVEGFKQIHAVTKPWAKDIWYEKLTNFPRHSVFTLRAPKDHAQRRKLFARGFSKTYLREHWEPAVREQCLLAVDNIKREALAGSADVLKWFTFMATDIVGVLGFGESFGTLKLGRKTEYIRVLEAAVKGNGMGAELPWLRAILARIPAKALQEAFNSTNYVLSYGTKAVENAKNKGEDSTLMAAVLAEAAKEGSTLDDMTVRTEATSLIFAGSGTTANTLTYMLWSIIRRPKLHEAIEKEVASVNGTLSDARLEELPLLNACIQETLRLYCAVAGSLPRNAPPSGANIAGYYIPAGVTCSTQAYTLHRDTASWSRPDEFDPYRHIETDRLDQSEQAKNARATFCGWGAGAYTCLGQHLAMMEMRLAAAYFFQECKGAKLGPTAEKDMELENYFVIVPKGKKCEITLA</sequence>
<dbReference type="OrthoDB" id="1470350at2759"/>
<dbReference type="InterPro" id="IPR001128">
    <property type="entry name" value="Cyt_P450"/>
</dbReference>
<evidence type="ECO:0000313" key="4">
    <source>
        <dbReference type="EMBL" id="KAH9820932.1"/>
    </source>
</evidence>
<dbReference type="SUPFAM" id="SSF48264">
    <property type="entry name" value="Cytochrome P450"/>
    <property type="match status" value="1"/>
</dbReference>
<reference evidence="4 5" key="2">
    <citation type="journal article" date="2021" name="Curr. Genet.">
        <title>Genetic response to nitrogen starvation in the aggressive Eucalyptus foliar pathogen Teratosphaeria destructans.</title>
        <authorList>
            <person name="Havenga M."/>
            <person name="Wingfield B.D."/>
            <person name="Wingfield M.J."/>
            <person name="Dreyer L.L."/>
            <person name="Roets F."/>
            <person name="Aylward J."/>
        </authorList>
    </citation>
    <scope>NUCLEOTIDE SEQUENCE [LARGE SCALE GENOMIC DNA]</scope>
    <source>
        <strain evidence="4">CMW44962</strain>
    </source>
</reference>
<dbReference type="CDD" id="cd11059">
    <property type="entry name" value="CYP_fungal"/>
    <property type="match status" value="1"/>
</dbReference>
<dbReference type="AlphaFoldDB" id="A0A9W7SKZ4"/>
<name>A0A9W7SKZ4_9PEZI</name>
<keyword evidence="3" id="KW-0479">Metal-binding</keyword>
<keyword evidence="5" id="KW-1185">Reference proteome</keyword>
<feature type="binding site" description="axial binding residue" evidence="3">
    <location>
        <position position="443"/>
    </location>
    <ligand>
        <name>heme</name>
        <dbReference type="ChEBI" id="CHEBI:30413"/>
    </ligand>
    <ligandPart>
        <name>Fe</name>
        <dbReference type="ChEBI" id="CHEBI:18248"/>
    </ligandPart>
</feature>
<evidence type="ECO:0000256" key="2">
    <source>
        <dbReference type="ARBA" id="ARBA00023002"/>
    </source>
</evidence>
<dbReference type="GO" id="GO:0016705">
    <property type="term" value="F:oxidoreductase activity, acting on paired donors, with incorporation or reduction of molecular oxygen"/>
    <property type="evidence" value="ECO:0007669"/>
    <property type="project" value="InterPro"/>
</dbReference>
<keyword evidence="2" id="KW-0560">Oxidoreductase</keyword>
<keyword evidence="3" id="KW-0408">Iron</keyword>
<dbReference type="PANTHER" id="PTHR24305:SF96">
    <property type="entry name" value="CYTOCHROME P450 MONOOXYGENASE STCB-RELATED"/>
    <property type="match status" value="1"/>
</dbReference>
<dbReference type="Pfam" id="PF00067">
    <property type="entry name" value="p450"/>
    <property type="match status" value="1"/>
</dbReference>
<proteinExistence type="inferred from homology"/>
<reference evidence="4 5" key="1">
    <citation type="journal article" date="2018" name="IMA Fungus">
        <title>IMA Genome-F 10: Nine draft genome sequences of Claviceps purpurea s.lat., including C. arundinis, C. humidiphila, and C. cf. spartinae, pseudomolecules for the pitch canker pathogen Fusarium circinatum, draft genome of Davidsoniella eucalypti, Grosmannia galeiformis, Quambalaria eucalypti, and Teratosphaeria destructans.</title>
        <authorList>
            <person name="Wingfield B.D."/>
            <person name="Liu M."/>
            <person name="Nguyen H.D."/>
            <person name="Lane F.A."/>
            <person name="Morgan S.W."/>
            <person name="De Vos L."/>
            <person name="Wilken P.M."/>
            <person name="Duong T.A."/>
            <person name="Aylward J."/>
            <person name="Coetzee M.P."/>
            <person name="Dadej K."/>
            <person name="De Beer Z.W."/>
            <person name="Findlay W."/>
            <person name="Havenga M."/>
            <person name="Kolarik M."/>
            <person name="Menzies J.G."/>
            <person name="Naidoo K."/>
            <person name="Pochopski O."/>
            <person name="Shoukouhi P."/>
            <person name="Santana Q.C."/>
            <person name="Seifert K.A."/>
            <person name="Soal N."/>
            <person name="Steenkamp E.T."/>
            <person name="Tatham C.T."/>
            <person name="van der Nest M.A."/>
            <person name="Wingfield M.J."/>
        </authorList>
    </citation>
    <scope>NUCLEOTIDE SEQUENCE [LARGE SCALE GENOMIC DNA]</scope>
    <source>
        <strain evidence="4">CMW44962</strain>
    </source>
</reference>